<keyword evidence="1" id="KW-0805">Transcription regulation</keyword>
<feature type="domain" description="IclR-ED" evidence="5">
    <location>
        <begin position="69"/>
        <end position="246"/>
    </location>
</feature>
<dbReference type="SUPFAM" id="SSF55781">
    <property type="entry name" value="GAF domain-like"/>
    <property type="match status" value="1"/>
</dbReference>
<dbReference type="Pfam" id="PF01614">
    <property type="entry name" value="IclR_C"/>
    <property type="match status" value="1"/>
</dbReference>
<accession>A0A098BFU2</accession>
<dbReference type="GO" id="GO:0045892">
    <property type="term" value="P:negative regulation of DNA-templated transcription"/>
    <property type="evidence" value="ECO:0007669"/>
    <property type="project" value="TreeGrafter"/>
</dbReference>
<dbReference type="PANTHER" id="PTHR30136:SF24">
    <property type="entry name" value="HTH-TYPE TRANSCRIPTIONAL REPRESSOR ALLR"/>
    <property type="match status" value="1"/>
</dbReference>
<evidence type="ECO:0000313" key="7">
    <source>
        <dbReference type="Proteomes" id="UP000042997"/>
    </source>
</evidence>
<evidence type="ECO:0000256" key="2">
    <source>
        <dbReference type="ARBA" id="ARBA00023125"/>
    </source>
</evidence>
<proteinExistence type="predicted"/>
<dbReference type="PROSITE" id="PS51077">
    <property type="entry name" value="HTH_ICLR"/>
    <property type="match status" value="1"/>
</dbReference>
<dbReference type="eggNOG" id="COG1414">
    <property type="taxonomic scope" value="Bacteria"/>
</dbReference>
<dbReference type="InterPro" id="IPR036388">
    <property type="entry name" value="WH-like_DNA-bd_sf"/>
</dbReference>
<dbReference type="GO" id="GO:0003677">
    <property type="term" value="F:DNA binding"/>
    <property type="evidence" value="ECO:0007669"/>
    <property type="project" value="UniProtKB-KW"/>
</dbReference>
<dbReference type="EMBL" id="CCSD01000029">
    <property type="protein sequence ID" value="CDZ87052.1"/>
    <property type="molecule type" value="Genomic_DNA"/>
</dbReference>
<dbReference type="InterPro" id="IPR005471">
    <property type="entry name" value="Tscrpt_reg_IclR_N"/>
</dbReference>
<dbReference type="SUPFAM" id="SSF46785">
    <property type="entry name" value="Winged helix' DNA-binding domain"/>
    <property type="match status" value="1"/>
</dbReference>
<keyword evidence="3" id="KW-0804">Transcription</keyword>
<dbReference type="OrthoDB" id="60629at2"/>
<dbReference type="Pfam" id="PF09339">
    <property type="entry name" value="HTH_IclR"/>
    <property type="match status" value="1"/>
</dbReference>
<protein>
    <submittedName>
        <fullName evidence="6">Transcriptional regulator, IclR family protein</fullName>
    </submittedName>
</protein>
<dbReference type="InterPro" id="IPR050707">
    <property type="entry name" value="HTH_MetabolicPath_Reg"/>
</dbReference>
<sequence>MPDAPDRSLLGRAFAVLGAFTAERPRLTQSELSRRTGLPLPTVFRLCGQLVDAGALERRADGSYQIGVRVWELGALAPRAHGLRQVAMPYLEDLFDATRENVQLVVREGLEALYVERLSARGAVPVVGRAGGRLPLHASSGGLVLLAHGGPELLQEVLDAGLERFPPATIVDESRLRRVLDDIRRTGVVIAREYLNVGTMAMAAPIRERSGRVVAAVSVVVSVEADAAPLIPAMRAAASGISRRLT</sequence>
<dbReference type="Gene3D" id="3.30.450.40">
    <property type="match status" value="1"/>
</dbReference>
<dbReference type="GO" id="GO:0003700">
    <property type="term" value="F:DNA-binding transcription factor activity"/>
    <property type="evidence" value="ECO:0007669"/>
    <property type="project" value="TreeGrafter"/>
</dbReference>
<dbReference type="PANTHER" id="PTHR30136">
    <property type="entry name" value="HELIX-TURN-HELIX TRANSCRIPTIONAL REGULATOR, ICLR FAMILY"/>
    <property type="match status" value="1"/>
</dbReference>
<evidence type="ECO:0000313" key="6">
    <source>
        <dbReference type="EMBL" id="CDZ87052.1"/>
    </source>
</evidence>
<dbReference type="InterPro" id="IPR014757">
    <property type="entry name" value="Tscrpt_reg_IclR_C"/>
</dbReference>
<feature type="domain" description="HTH iclR-type" evidence="4">
    <location>
        <begin position="7"/>
        <end position="68"/>
    </location>
</feature>
<dbReference type="InterPro" id="IPR029016">
    <property type="entry name" value="GAF-like_dom_sf"/>
</dbReference>
<evidence type="ECO:0000259" key="4">
    <source>
        <dbReference type="PROSITE" id="PS51077"/>
    </source>
</evidence>
<dbReference type="SMART" id="SM00346">
    <property type="entry name" value="HTH_ICLR"/>
    <property type="match status" value="1"/>
</dbReference>
<dbReference type="AlphaFoldDB" id="A0A098BFU2"/>
<evidence type="ECO:0000259" key="5">
    <source>
        <dbReference type="PROSITE" id="PS51078"/>
    </source>
</evidence>
<dbReference type="Proteomes" id="UP000042997">
    <property type="component" value="Unassembled WGS sequence"/>
</dbReference>
<reference evidence="6 7" key="1">
    <citation type="journal article" date="2014" name="Genome Announc.">
        <title>Draft Genome Sequence of Propane- and Butane-Oxidizing Actinobacterium Rhodococcus ruber IEGM 231.</title>
        <authorList>
            <person name="Ivshina I.B."/>
            <person name="Kuyukina M.S."/>
            <person name="Krivoruchko A.V."/>
            <person name="Barbe V."/>
            <person name="Fischer C."/>
        </authorList>
    </citation>
    <scope>NUCLEOTIDE SEQUENCE [LARGE SCALE GENOMIC DNA]</scope>
</reference>
<keyword evidence="2" id="KW-0238">DNA-binding</keyword>
<dbReference type="Gene3D" id="1.10.10.10">
    <property type="entry name" value="Winged helix-like DNA-binding domain superfamily/Winged helix DNA-binding domain"/>
    <property type="match status" value="1"/>
</dbReference>
<organism evidence="6 7">
    <name type="scientific">Rhodococcus ruber</name>
    <dbReference type="NCBI Taxonomy" id="1830"/>
    <lineage>
        <taxon>Bacteria</taxon>
        <taxon>Bacillati</taxon>
        <taxon>Actinomycetota</taxon>
        <taxon>Actinomycetes</taxon>
        <taxon>Mycobacteriales</taxon>
        <taxon>Nocardiaceae</taxon>
        <taxon>Rhodococcus</taxon>
    </lineage>
</organism>
<dbReference type="PROSITE" id="PS51078">
    <property type="entry name" value="ICLR_ED"/>
    <property type="match status" value="1"/>
</dbReference>
<evidence type="ECO:0000256" key="1">
    <source>
        <dbReference type="ARBA" id="ARBA00023015"/>
    </source>
</evidence>
<gene>
    <name evidence="6" type="ORF">RHRU231_200035</name>
</gene>
<dbReference type="InterPro" id="IPR036390">
    <property type="entry name" value="WH_DNA-bd_sf"/>
</dbReference>
<evidence type="ECO:0000256" key="3">
    <source>
        <dbReference type="ARBA" id="ARBA00023163"/>
    </source>
</evidence>
<name>A0A098BFU2_9NOCA</name>